<keyword evidence="2" id="KW-0479">Metal-binding</keyword>
<proteinExistence type="predicted"/>
<dbReference type="EMBL" id="KZ678130">
    <property type="protein sequence ID" value="PSN71940.1"/>
    <property type="molecule type" value="Genomic_DNA"/>
</dbReference>
<gene>
    <name evidence="10" type="ORF">BS50DRAFT_239751</name>
</gene>
<organism evidence="10 11">
    <name type="scientific">Corynespora cassiicola Philippines</name>
    <dbReference type="NCBI Taxonomy" id="1448308"/>
    <lineage>
        <taxon>Eukaryota</taxon>
        <taxon>Fungi</taxon>
        <taxon>Dikarya</taxon>
        <taxon>Ascomycota</taxon>
        <taxon>Pezizomycotina</taxon>
        <taxon>Dothideomycetes</taxon>
        <taxon>Pleosporomycetidae</taxon>
        <taxon>Pleosporales</taxon>
        <taxon>Corynesporascaceae</taxon>
        <taxon>Corynespora</taxon>
    </lineage>
</organism>
<feature type="domain" description="C2H2-type" evidence="9">
    <location>
        <begin position="11"/>
        <end position="38"/>
    </location>
</feature>
<feature type="compositionally biased region" description="Polar residues" evidence="8">
    <location>
        <begin position="70"/>
        <end position="81"/>
    </location>
</feature>
<dbReference type="SMART" id="SM00355">
    <property type="entry name" value="ZnF_C2H2"/>
    <property type="match status" value="2"/>
</dbReference>
<dbReference type="CDD" id="cd12148">
    <property type="entry name" value="fungal_TF_MHR"/>
    <property type="match status" value="1"/>
</dbReference>
<accession>A0A2T2P2M4</accession>
<keyword evidence="5" id="KW-0862">Zinc</keyword>
<keyword evidence="6" id="KW-0539">Nucleus</keyword>
<dbReference type="STRING" id="1448308.A0A2T2P2M4"/>
<dbReference type="PROSITE" id="PS00028">
    <property type="entry name" value="ZINC_FINGER_C2H2_1"/>
    <property type="match status" value="1"/>
</dbReference>
<dbReference type="FunFam" id="3.30.160.60:FF:000446">
    <property type="entry name" value="Zinc finger protein"/>
    <property type="match status" value="1"/>
</dbReference>
<dbReference type="GO" id="GO:0006351">
    <property type="term" value="P:DNA-templated transcription"/>
    <property type="evidence" value="ECO:0007669"/>
    <property type="project" value="InterPro"/>
</dbReference>
<dbReference type="InterPro" id="IPR051059">
    <property type="entry name" value="VerF-like"/>
</dbReference>
<dbReference type="Pfam" id="PF04082">
    <property type="entry name" value="Fungal_trans"/>
    <property type="match status" value="1"/>
</dbReference>
<evidence type="ECO:0000313" key="11">
    <source>
        <dbReference type="Proteomes" id="UP000240883"/>
    </source>
</evidence>
<feature type="compositionally biased region" description="Low complexity" evidence="8">
    <location>
        <begin position="82"/>
        <end position="96"/>
    </location>
</feature>
<feature type="region of interest" description="Disordered" evidence="8">
    <location>
        <begin position="64"/>
        <end position="105"/>
    </location>
</feature>
<sequence>MCAAPLMTAPLVCPQCKATFSRSAHLRRHQKTHRAEKPFVCQFCPVASTRKDVIVRHTRNFHPEAVQKEPLQSRSIPTFNGSPTSTASSSELSPASDGNQAGRADLHPVLGHIDMSNEVLRDFQFDPLSFQDHQFSIGIADNVLNTLTGSSITSPGFSQFLASQPKHSASQVLLDQALGNDQNHLISLNVDQSTTSSFAGLTSVDVDYASAQANVALYDTNQCLSAFRFPSKPALLRFVNAFFRHMAPHTPIVHRPTFDVSTVPSPLLIVMMACGALYLCEHSMAAKLHSAAQQLMFQVERGNEKPDRDTQFSLWMFQTYILMSFFGAYGGNSDMEQRAMHVFPFAVQLTRDAFKELKPLHSTMTYKDWIYQESISRCIASTIEIGAAIASTAKEQCFTAPFFDASFPIPCDTSIWLLDEESWRVPLQHQEIHQILSCLFAGQEPYTHISDFGLVAVVSSILWRVCSFEALVGPNHRDLYTNLLVDKLEKAARLIDGILKERNADKEKESSIICPMIKSADGLLNSVFYHLYGSKILAKMKHMIESADVLKGTTDSLRLSELDYSSKLEVALVRAGEALNWDCQVGISYISQVAPHLFPPIGSNSCYEGGLLLSWYLISKPVHIPSLRMRPTIDKLIQDLIPETESLHGPISGDLSKLPLAISAELLSNGSVWQWPLAVSKQLKRYLGGSASNSPFEN</sequence>
<dbReference type="GO" id="GO:0000978">
    <property type="term" value="F:RNA polymerase II cis-regulatory region sequence-specific DNA binding"/>
    <property type="evidence" value="ECO:0007669"/>
    <property type="project" value="InterPro"/>
</dbReference>
<dbReference type="InterPro" id="IPR007219">
    <property type="entry name" value="XnlR_reg_dom"/>
</dbReference>
<protein>
    <recommendedName>
        <fullName evidence="9">C2H2-type domain-containing protein</fullName>
    </recommendedName>
</protein>
<evidence type="ECO:0000259" key="9">
    <source>
        <dbReference type="PROSITE" id="PS50157"/>
    </source>
</evidence>
<comment type="subcellular location">
    <subcellularLocation>
        <location evidence="1">Nucleus</location>
    </subcellularLocation>
</comment>
<evidence type="ECO:0000256" key="7">
    <source>
        <dbReference type="PROSITE-ProRule" id="PRU00042"/>
    </source>
</evidence>
<keyword evidence="11" id="KW-1185">Reference proteome</keyword>
<dbReference type="Gene3D" id="3.30.160.60">
    <property type="entry name" value="Classic Zinc Finger"/>
    <property type="match status" value="1"/>
</dbReference>
<dbReference type="Proteomes" id="UP000240883">
    <property type="component" value="Unassembled WGS sequence"/>
</dbReference>
<evidence type="ECO:0000256" key="2">
    <source>
        <dbReference type="ARBA" id="ARBA00022723"/>
    </source>
</evidence>
<evidence type="ECO:0000256" key="6">
    <source>
        <dbReference type="ARBA" id="ARBA00023242"/>
    </source>
</evidence>
<dbReference type="PANTHER" id="PTHR40626">
    <property type="entry name" value="MIP31509P"/>
    <property type="match status" value="1"/>
</dbReference>
<dbReference type="GO" id="GO:0000981">
    <property type="term" value="F:DNA-binding transcription factor activity, RNA polymerase II-specific"/>
    <property type="evidence" value="ECO:0007669"/>
    <property type="project" value="InterPro"/>
</dbReference>
<dbReference type="InterPro" id="IPR036236">
    <property type="entry name" value="Znf_C2H2_sf"/>
</dbReference>
<dbReference type="GO" id="GO:0005634">
    <property type="term" value="C:nucleus"/>
    <property type="evidence" value="ECO:0007669"/>
    <property type="project" value="UniProtKB-SubCell"/>
</dbReference>
<reference evidence="10 11" key="1">
    <citation type="journal article" date="2018" name="Front. Microbiol.">
        <title>Genome-Wide Analysis of Corynespora cassiicola Leaf Fall Disease Putative Effectors.</title>
        <authorList>
            <person name="Lopez D."/>
            <person name="Ribeiro S."/>
            <person name="Label P."/>
            <person name="Fumanal B."/>
            <person name="Venisse J.S."/>
            <person name="Kohler A."/>
            <person name="de Oliveira R.R."/>
            <person name="Labutti K."/>
            <person name="Lipzen A."/>
            <person name="Lail K."/>
            <person name="Bauer D."/>
            <person name="Ohm R.A."/>
            <person name="Barry K.W."/>
            <person name="Spatafora J."/>
            <person name="Grigoriev I.V."/>
            <person name="Martin F.M."/>
            <person name="Pujade-Renaud V."/>
        </authorList>
    </citation>
    <scope>NUCLEOTIDE SEQUENCE [LARGE SCALE GENOMIC DNA]</scope>
    <source>
        <strain evidence="10 11">Philippines</strain>
    </source>
</reference>
<evidence type="ECO:0000256" key="3">
    <source>
        <dbReference type="ARBA" id="ARBA00022737"/>
    </source>
</evidence>
<evidence type="ECO:0000256" key="8">
    <source>
        <dbReference type="SAM" id="MobiDB-lite"/>
    </source>
</evidence>
<evidence type="ECO:0000313" key="10">
    <source>
        <dbReference type="EMBL" id="PSN71940.1"/>
    </source>
</evidence>
<dbReference type="AlphaFoldDB" id="A0A2T2P2M4"/>
<dbReference type="InterPro" id="IPR013087">
    <property type="entry name" value="Znf_C2H2_type"/>
</dbReference>
<dbReference type="SUPFAM" id="SSF57667">
    <property type="entry name" value="beta-beta-alpha zinc fingers"/>
    <property type="match status" value="1"/>
</dbReference>
<keyword evidence="3" id="KW-0677">Repeat</keyword>
<dbReference type="GO" id="GO:0000785">
    <property type="term" value="C:chromatin"/>
    <property type="evidence" value="ECO:0007669"/>
    <property type="project" value="TreeGrafter"/>
</dbReference>
<dbReference type="PROSITE" id="PS50157">
    <property type="entry name" value="ZINC_FINGER_C2H2_2"/>
    <property type="match status" value="1"/>
</dbReference>
<evidence type="ECO:0000256" key="4">
    <source>
        <dbReference type="ARBA" id="ARBA00022771"/>
    </source>
</evidence>
<dbReference type="Pfam" id="PF00096">
    <property type="entry name" value="zf-C2H2"/>
    <property type="match status" value="1"/>
</dbReference>
<evidence type="ECO:0000256" key="5">
    <source>
        <dbReference type="ARBA" id="ARBA00022833"/>
    </source>
</evidence>
<keyword evidence="4 7" id="KW-0863">Zinc-finger</keyword>
<dbReference type="PANTHER" id="PTHR40626:SF11">
    <property type="entry name" value="ZINC FINGER PROTEIN YPR022C"/>
    <property type="match status" value="1"/>
</dbReference>
<name>A0A2T2P2M4_CORCC</name>
<evidence type="ECO:0000256" key="1">
    <source>
        <dbReference type="ARBA" id="ARBA00004123"/>
    </source>
</evidence>
<dbReference type="OrthoDB" id="10018191at2759"/>
<dbReference type="GO" id="GO:0008270">
    <property type="term" value="F:zinc ion binding"/>
    <property type="evidence" value="ECO:0007669"/>
    <property type="project" value="UniProtKB-KW"/>
</dbReference>